<dbReference type="AlphaFoldDB" id="A0A645D6R2"/>
<accession>A0A645D6R2</accession>
<gene>
    <name evidence="1" type="ORF">SDC9_131393</name>
</gene>
<organism evidence="1">
    <name type="scientific">bioreactor metagenome</name>
    <dbReference type="NCBI Taxonomy" id="1076179"/>
    <lineage>
        <taxon>unclassified sequences</taxon>
        <taxon>metagenomes</taxon>
        <taxon>ecological metagenomes</taxon>
    </lineage>
</organism>
<sequence length="87" mass="10216">MALVAVKKESINGVNSKAREDTGRHSKIVPVVIIIIKASAKKRVTVRLFMKFEITRFIEKLIPQYKSYHIIYHKNKKSNTYCYIYQK</sequence>
<dbReference type="EMBL" id="VSSQ01032900">
    <property type="protein sequence ID" value="MPM84322.1"/>
    <property type="molecule type" value="Genomic_DNA"/>
</dbReference>
<protein>
    <submittedName>
        <fullName evidence="1">Uncharacterized protein</fullName>
    </submittedName>
</protein>
<evidence type="ECO:0000313" key="1">
    <source>
        <dbReference type="EMBL" id="MPM84322.1"/>
    </source>
</evidence>
<comment type="caution">
    <text evidence="1">The sequence shown here is derived from an EMBL/GenBank/DDBJ whole genome shotgun (WGS) entry which is preliminary data.</text>
</comment>
<reference evidence="1" key="1">
    <citation type="submission" date="2019-08" db="EMBL/GenBank/DDBJ databases">
        <authorList>
            <person name="Kucharzyk K."/>
            <person name="Murdoch R.W."/>
            <person name="Higgins S."/>
            <person name="Loffler F."/>
        </authorList>
    </citation>
    <scope>NUCLEOTIDE SEQUENCE</scope>
</reference>
<proteinExistence type="predicted"/>
<name>A0A645D6R2_9ZZZZ</name>